<evidence type="ECO:0000259" key="8">
    <source>
        <dbReference type="PROSITE" id="PS50048"/>
    </source>
</evidence>
<keyword evidence="5" id="KW-0804">Transcription</keyword>
<dbReference type="GO" id="GO:0000981">
    <property type="term" value="F:DNA-binding transcription factor activity, RNA polymerase II-specific"/>
    <property type="evidence" value="ECO:0007669"/>
    <property type="project" value="InterPro"/>
</dbReference>
<feature type="domain" description="Zn(2)-C6 fungal-type" evidence="8">
    <location>
        <begin position="20"/>
        <end position="52"/>
    </location>
</feature>
<dbReference type="OrthoDB" id="3990906at2759"/>
<keyword evidence="10" id="KW-1185">Reference proteome</keyword>
<evidence type="ECO:0000313" key="9">
    <source>
        <dbReference type="EMBL" id="KAH7376357.1"/>
    </source>
</evidence>
<dbReference type="InterPro" id="IPR052073">
    <property type="entry name" value="Amide_Lactam_Regulators"/>
</dbReference>
<dbReference type="PROSITE" id="PS50048">
    <property type="entry name" value="ZN2_CY6_FUNGAL_2"/>
    <property type="match status" value="1"/>
</dbReference>
<dbReference type="PROSITE" id="PS00463">
    <property type="entry name" value="ZN2_CY6_FUNGAL_1"/>
    <property type="match status" value="1"/>
</dbReference>
<dbReference type="Gene3D" id="4.10.240.10">
    <property type="entry name" value="Zn(2)-C6 fungal-type DNA-binding domain"/>
    <property type="match status" value="1"/>
</dbReference>
<comment type="caution">
    <text evidence="9">The sequence shown here is derived from an EMBL/GenBank/DDBJ whole genome shotgun (WGS) entry which is preliminary data.</text>
</comment>
<dbReference type="InterPro" id="IPR036864">
    <property type="entry name" value="Zn2-C6_fun-type_DNA-bd_sf"/>
</dbReference>
<evidence type="ECO:0000256" key="1">
    <source>
        <dbReference type="ARBA" id="ARBA00022723"/>
    </source>
</evidence>
<keyword evidence="1" id="KW-0479">Metal-binding</keyword>
<dbReference type="GO" id="GO:0003677">
    <property type="term" value="F:DNA binding"/>
    <property type="evidence" value="ECO:0007669"/>
    <property type="project" value="UniProtKB-KW"/>
</dbReference>
<gene>
    <name evidence="9" type="ORF">B0T11DRAFT_20104</name>
</gene>
<dbReference type="EMBL" id="JAGPXD010000001">
    <property type="protein sequence ID" value="KAH7376357.1"/>
    <property type="molecule type" value="Genomic_DNA"/>
</dbReference>
<feature type="region of interest" description="Disordered" evidence="7">
    <location>
        <begin position="641"/>
        <end position="665"/>
    </location>
</feature>
<name>A0A8K0TTG6_9PEZI</name>
<keyword evidence="2" id="KW-0862">Zinc</keyword>
<dbReference type="PANTHER" id="PTHR47171">
    <property type="entry name" value="FARA-RELATED"/>
    <property type="match status" value="1"/>
</dbReference>
<organism evidence="9 10">
    <name type="scientific">Plectosphaerella cucumerina</name>
    <dbReference type="NCBI Taxonomy" id="40658"/>
    <lineage>
        <taxon>Eukaryota</taxon>
        <taxon>Fungi</taxon>
        <taxon>Dikarya</taxon>
        <taxon>Ascomycota</taxon>
        <taxon>Pezizomycotina</taxon>
        <taxon>Sordariomycetes</taxon>
        <taxon>Hypocreomycetidae</taxon>
        <taxon>Glomerellales</taxon>
        <taxon>Plectosphaerellaceae</taxon>
        <taxon>Plectosphaerella</taxon>
    </lineage>
</organism>
<dbReference type="GO" id="GO:0008270">
    <property type="term" value="F:zinc ion binding"/>
    <property type="evidence" value="ECO:0007669"/>
    <property type="project" value="InterPro"/>
</dbReference>
<dbReference type="GO" id="GO:0006351">
    <property type="term" value="P:DNA-templated transcription"/>
    <property type="evidence" value="ECO:0007669"/>
    <property type="project" value="InterPro"/>
</dbReference>
<dbReference type="CDD" id="cd00067">
    <property type="entry name" value="GAL4"/>
    <property type="match status" value="1"/>
</dbReference>
<accession>A0A8K0TTG6</accession>
<dbReference type="Proteomes" id="UP000813385">
    <property type="component" value="Unassembled WGS sequence"/>
</dbReference>
<evidence type="ECO:0000256" key="6">
    <source>
        <dbReference type="ARBA" id="ARBA00023242"/>
    </source>
</evidence>
<feature type="region of interest" description="Disordered" evidence="7">
    <location>
        <begin position="137"/>
        <end position="158"/>
    </location>
</feature>
<dbReference type="InterPro" id="IPR007219">
    <property type="entry name" value="XnlR_reg_dom"/>
</dbReference>
<feature type="compositionally biased region" description="Basic and acidic residues" evidence="7">
    <location>
        <begin position="643"/>
        <end position="655"/>
    </location>
</feature>
<sequence length="715" mass="79526">MQSVMSFEYPQSKRRKTLRACQRCKDWKKRCDVDDSRQRCKRCEEDDVPCSLQGRQDLTPEEARAQSRPSPDFGGILPRLSPMPLTFEAGDHSVSNNPTPTAIPTPSMTTGLIPPLHPGSTSLNGKSEQRYATMLSLRQQSKSDPNTTQTTRHKTSKLISGTNPLSALLGKDLKHKIVTNSCSFRTPDPGNDSRPAVPRRGGSIHSYDWEQYYRAWGTSEARLQYLRALQCFTLPAPSQCAQLLEIYFAHIHPVLPILDCKDLLARYYGSGEPPSLVVLHAIFLAAYRYMPADPHEGDGVSEIRTHCDNLHARLHALIESEVTFDRIAVVQASLLASLHWEGREGLNSAIDNLSIAVRLCQELGFHRKQQDLLATESVEDDRFHRRLWWCTYALDRLNAAQEGTPFLINELDCDADALAEEDFEGEDELTRQATGINLSLAHIIEDAVRGLYAPGEDHTTLFTSRGGQRKQALELRLEQVATRIRMQLMSGKELTACGLEKNPPDTAALCGAFLLTHVDAVRILVHRPFILHQEPPGSDLYASRDACRSHSLDILHRLEYLLDRDLLRFSWPFTVYAVVNALLVFWYDISSPPSAHPSALSEARQSFTSVTALLRAMGTTWWAAAAKHKLAQALAHAAGALQDPRRETSAPRHAEPLTPASGHNSLPDDGVSGWLDHAAFDDCASADFWVSLGLNFDLDVAGNIFSIGQFETQGS</sequence>
<evidence type="ECO:0000256" key="2">
    <source>
        <dbReference type="ARBA" id="ARBA00022833"/>
    </source>
</evidence>
<keyword evidence="4" id="KW-0238">DNA-binding</keyword>
<feature type="region of interest" description="Disordered" evidence="7">
    <location>
        <begin position="44"/>
        <end position="77"/>
    </location>
</feature>
<evidence type="ECO:0000256" key="3">
    <source>
        <dbReference type="ARBA" id="ARBA00023015"/>
    </source>
</evidence>
<reference evidence="9" key="1">
    <citation type="journal article" date="2021" name="Nat. Commun.">
        <title>Genetic determinants of endophytism in the Arabidopsis root mycobiome.</title>
        <authorList>
            <person name="Mesny F."/>
            <person name="Miyauchi S."/>
            <person name="Thiergart T."/>
            <person name="Pickel B."/>
            <person name="Atanasova L."/>
            <person name="Karlsson M."/>
            <person name="Huettel B."/>
            <person name="Barry K.W."/>
            <person name="Haridas S."/>
            <person name="Chen C."/>
            <person name="Bauer D."/>
            <person name="Andreopoulos W."/>
            <person name="Pangilinan J."/>
            <person name="LaButti K."/>
            <person name="Riley R."/>
            <person name="Lipzen A."/>
            <person name="Clum A."/>
            <person name="Drula E."/>
            <person name="Henrissat B."/>
            <person name="Kohler A."/>
            <person name="Grigoriev I.V."/>
            <person name="Martin F.M."/>
            <person name="Hacquard S."/>
        </authorList>
    </citation>
    <scope>NUCLEOTIDE SEQUENCE</scope>
    <source>
        <strain evidence="9">MPI-CAGE-AT-0016</strain>
    </source>
</reference>
<evidence type="ECO:0000256" key="5">
    <source>
        <dbReference type="ARBA" id="ARBA00023163"/>
    </source>
</evidence>
<keyword evidence="6" id="KW-0539">Nucleus</keyword>
<keyword evidence="3" id="KW-0805">Transcription regulation</keyword>
<dbReference type="Pfam" id="PF04082">
    <property type="entry name" value="Fungal_trans"/>
    <property type="match status" value="1"/>
</dbReference>
<evidence type="ECO:0000313" key="10">
    <source>
        <dbReference type="Proteomes" id="UP000813385"/>
    </source>
</evidence>
<protein>
    <submittedName>
        <fullName evidence="9">Fungal-specific transcription factor domain-containing protein</fullName>
    </submittedName>
</protein>
<feature type="compositionally biased region" description="Polar residues" evidence="7">
    <location>
        <begin position="137"/>
        <end position="150"/>
    </location>
</feature>
<dbReference type="PANTHER" id="PTHR47171:SF3">
    <property type="entry name" value="FARA-RELATED"/>
    <property type="match status" value="1"/>
</dbReference>
<evidence type="ECO:0000256" key="4">
    <source>
        <dbReference type="ARBA" id="ARBA00023125"/>
    </source>
</evidence>
<evidence type="ECO:0000256" key="7">
    <source>
        <dbReference type="SAM" id="MobiDB-lite"/>
    </source>
</evidence>
<proteinExistence type="predicted"/>
<dbReference type="AlphaFoldDB" id="A0A8K0TTG6"/>
<dbReference type="CDD" id="cd12148">
    <property type="entry name" value="fungal_TF_MHR"/>
    <property type="match status" value="1"/>
</dbReference>
<dbReference type="SUPFAM" id="SSF57701">
    <property type="entry name" value="Zn2/Cys6 DNA-binding domain"/>
    <property type="match status" value="1"/>
</dbReference>
<dbReference type="SMART" id="SM00906">
    <property type="entry name" value="Fungal_trans"/>
    <property type="match status" value="1"/>
</dbReference>
<dbReference type="InterPro" id="IPR001138">
    <property type="entry name" value="Zn2Cys6_DnaBD"/>
</dbReference>